<feature type="region of interest" description="Disordered" evidence="1">
    <location>
        <begin position="190"/>
        <end position="226"/>
    </location>
</feature>
<feature type="transmembrane region" description="Helical" evidence="2">
    <location>
        <begin position="76"/>
        <end position="97"/>
    </location>
</feature>
<evidence type="ECO:0000313" key="3">
    <source>
        <dbReference type="EMBL" id="TCZ60931.1"/>
    </source>
</evidence>
<keyword evidence="2" id="KW-1133">Transmembrane helix</keyword>
<dbReference type="Pfam" id="PF09997">
    <property type="entry name" value="DUF2238"/>
    <property type="match status" value="1"/>
</dbReference>
<keyword evidence="2" id="KW-0812">Transmembrane</keyword>
<keyword evidence="2" id="KW-0472">Membrane</keyword>
<dbReference type="EMBL" id="SKBM01000012">
    <property type="protein sequence ID" value="TCZ60931.1"/>
    <property type="molecule type" value="Genomic_DNA"/>
</dbReference>
<protein>
    <recommendedName>
        <fullName evidence="5">VanZ family protein</fullName>
    </recommendedName>
</protein>
<comment type="caution">
    <text evidence="3">The sequence shown here is derived from an EMBL/GenBank/DDBJ whole genome shotgun (WGS) entry which is preliminary data.</text>
</comment>
<organism evidence="3 4">
    <name type="scientific">Roseicella aquatilis</name>
    <dbReference type="NCBI Taxonomy" id="2527868"/>
    <lineage>
        <taxon>Bacteria</taxon>
        <taxon>Pseudomonadati</taxon>
        <taxon>Pseudomonadota</taxon>
        <taxon>Alphaproteobacteria</taxon>
        <taxon>Acetobacterales</taxon>
        <taxon>Roseomonadaceae</taxon>
        <taxon>Roseicella</taxon>
    </lineage>
</organism>
<proteinExistence type="predicted"/>
<keyword evidence="4" id="KW-1185">Reference proteome</keyword>
<dbReference type="AlphaFoldDB" id="A0A4R4DMA1"/>
<sequence length="226" mass="23436">MTARVPSEGRSHAWFTWACHAALLAVAAWFWSIGKQRAAEGTLLALLGCLALILPPRERMPRLPWRLRALPRRLDAVPALASLLSSPGYGINLFYGANAYDEVVHLLSGALAGAVLAALLLADGRPRSLRHMALAGLGGGLLLSLVWEVFEAVAGLIGNWTDTWTDIALTTGGTALGALAWRALAGAGTPPAARMPAQVPGGAAAPPLAPRQQGRRGVGPDPAAGA</sequence>
<feature type="transmembrane region" description="Helical" evidence="2">
    <location>
        <begin position="167"/>
        <end position="185"/>
    </location>
</feature>
<reference evidence="3 4" key="1">
    <citation type="submission" date="2019-03" db="EMBL/GenBank/DDBJ databases">
        <title>Paracraurococcus aquatilis NE82 genome sequence.</title>
        <authorList>
            <person name="Zhao Y."/>
            <person name="Du Z."/>
        </authorList>
    </citation>
    <scope>NUCLEOTIDE SEQUENCE [LARGE SCALE GENOMIC DNA]</scope>
    <source>
        <strain evidence="3 4">NE82</strain>
    </source>
</reference>
<name>A0A4R4DMA1_9PROT</name>
<gene>
    <name evidence="3" type="ORF">EXY23_14275</name>
</gene>
<feature type="transmembrane region" description="Helical" evidence="2">
    <location>
        <begin position="103"/>
        <end position="122"/>
    </location>
</feature>
<dbReference type="RefSeq" id="WP_132290362.1">
    <property type="nucleotide sequence ID" value="NZ_SKBM01000012.1"/>
</dbReference>
<accession>A0A4R4DMA1</accession>
<dbReference type="InterPro" id="IPR014509">
    <property type="entry name" value="YjdF-like"/>
</dbReference>
<feature type="transmembrane region" description="Helical" evidence="2">
    <location>
        <begin position="129"/>
        <end position="147"/>
    </location>
</feature>
<evidence type="ECO:0000256" key="2">
    <source>
        <dbReference type="SAM" id="Phobius"/>
    </source>
</evidence>
<evidence type="ECO:0008006" key="5">
    <source>
        <dbReference type="Google" id="ProtNLM"/>
    </source>
</evidence>
<feature type="compositionally biased region" description="Low complexity" evidence="1">
    <location>
        <begin position="196"/>
        <end position="212"/>
    </location>
</feature>
<evidence type="ECO:0000313" key="4">
    <source>
        <dbReference type="Proteomes" id="UP000295023"/>
    </source>
</evidence>
<dbReference type="Proteomes" id="UP000295023">
    <property type="component" value="Unassembled WGS sequence"/>
</dbReference>
<feature type="transmembrane region" description="Helical" evidence="2">
    <location>
        <begin position="12"/>
        <end position="32"/>
    </location>
</feature>
<feature type="transmembrane region" description="Helical" evidence="2">
    <location>
        <begin position="38"/>
        <end position="55"/>
    </location>
</feature>
<evidence type="ECO:0000256" key="1">
    <source>
        <dbReference type="SAM" id="MobiDB-lite"/>
    </source>
</evidence>